<dbReference type="Pfam" id="PF00249">
    <property type="entry name" value="Myb_DNA-binding"/>
    <property type="match status" value="2"/>
</dbReference>
<comment type="subcellular location">
    <subcellularLocation>
        <location evidence="1">Nucleus</location>
    </subcellularLocation>
</comment>
<dbReference type="InterPro" id="IPR009057">
    <property type="entry name" value="Homeodomain-like_sf"/>
</dbReference>
<keyword evidence="6" id="KW-0539">Nucleus</keyword>
<dbReference type="AlphaFoldDB" id="A0A811MDD0"/>
<dbReference type="EMBL" id="CAJGYO010000001">
    <property type="protein sequence ID" value="CAD6203216.1"/>
    <property type="molecule type" value="Genomic_DNA"/>
</dbReference>
<keyword evidence="3" id="KW-0805">Transcription regulation</keyword>
<gene>
    <name evidence="9" type="ORF">NCGR_LOCUS1429</name>
    <name evidence="10" type="ORF">NCGR_LOCUS1458</name>
</gene>
<evidence type="ECO:0000313" key="11">
    <source>
        <dbReference type="Proteomes" id="UP000604825"/>
    </source>
</evidence>
<evidence type="ECO:0000256" key="5">
    <source>
        <dbReference type="ARBA" id="ARBA00023163"/>
    </source>
</evidence>
<comment type="caution">
    <text evidence="9">The sequence shown here is derived from an EMBL/GenBank/DDBJ whole genome shotgun (WGS) entry which is preliminary data.</text>
</comment>
<feature type="domain" description="HTH myb-type" evidence="8">
    <location>
        <begin position="62"/>
        <end position="116"/>
    </location>
</feature>
<proteinExistence type="predicted"/>
<evidence type="ECO:0000256" key="6">
    <source>
        <dbReference type="ARBA" id="ARBA00023242"/>
    </source>
</evidence>
<dbReference type="PANTHER" id="PTHR47994:SF5">
    <property type="entry name" value="F14D16.11-RELATED"/>
    <property type="match status" value="1"/>
</dbReference>
<dbReference type="InterPro" id="IPR015495">
    <property type="entry name" value="Myb_TF_plants"/>
</dbReference>
<evidence type="ECO:0000313" key="9">
    <source>
        <dbReference type="EMBL" id="CAD6203216.1"/>
    </source>
</evidence>
<evidence type="ECO:0000313" key="10">
    <source>
        <dbReference type="EMBL" id="CAD6203246.1"/>
    </source>
</evidence>
<name>A0A811MDD0_9POAL</name>
<keyword evidence="11" id="KW-1185">Reference proteome</keyword>
<dbReference type="PROSITE" id="PS50090">
    <property type="entry name" value="MYB_LIKE"/>
    <property type="match status" value="2"/>
</dbReference>
<evidence type="ECO:0000259" key="8">
    <source>
        <dbReference type="PROSITE" id="PS51294"/>
    </source>
</evidence>
<dbReference type="OrthoDB" id="2143914at2759"/>
<protein>
    <submittedName>
        <fullName evidence="9">Uncharacterized protein</fullName>
    </submittedName>
</protein>
<dbReference type="FunFam" id="1.10.10.60:FF:000394">
    <property type="entry name" value="MYB transcription factor"/>
    <property type="match status" value="1"/>
</dbReference>
<organism evidence="9 11">
    <name type="scientific">Miscanthus lutarioriparius</name>
    <dbReference type="NCBI Taxonomy" id="422564"/>
    <lineage>
        <taxon>Eukaryota</taxon>
        <taxon>Viridiplantae</taxon>
        <taxon>Streptophyta</taxon>
        <taxon>Embryophyta</taxon>
        <taxon>Tracheophyta</taxon>
        <taxon>Spermatophyta</taxon>
        <taxon>Magnoliopsida</taxon>
        <taxon>Liliopsida</taxon>
        <taxon>Poales</taxon>
        <taxon>Poaceae</taxon>
        <taxon>PACMAD clade</taxon>
        <taxon>Panicoideae</taxon>
        <taxon>Andropogonodae</taxon>
        <taxon>Andropogoneae</taxon>
        <taxon>Saccharinae</taxon>
        <taxon>Miscanthus</taxon>
    </lineage>
</organism>
<feature type="domain" description="HTH myb-type" evidence="8">
    <location>
        <begin position="9"/>
        <end position="61"/>
    </location>
</feature>
<dbReference type="SUPFAM" id="SSF46689">
    <property type="entry name" value="Homeodomain-like"/>
    <property type="match status" value="1"/>
</dbReference>
<dbReference type="SMART" id="SM00717">
    <property type="entry name" value="SANT"/>
    <property type="match status" value="2"/>
</dbReference>
<dbReference type="PANTHER" id="PTHR47994">
    <property type="entry name" value="F14D16.11-RELATED"/>
    <property type="match status" value="1"/>
</dbReference>
<dbReference type="InterPro" id="IPR017930">
    <property type="entry name" value="Myb_dom"/>
</dbReference>
<dbReference type="CDD" id="cd00167">
    <property type="entry name" value="SANT"/>
    <property type="match status" value="2"/>
</dbReference>
<evidence type="ECO:0000256" key="1">
    <source>
        <dbReference type="ARBA" id="ARBA00004123"/>
    </source>
</evidence>
<keyword evidence="4" id="KW-0238">DNA-binding</keyword>
<evidence type="ECO:0000259" key="7">
    <source>
        <dbReference type="PROSITE" id="PS50090"/>
    </source>
</evidence>
<keyword evidence="5" id="KW-0804">Transcription</keyword>
<dbReference type="Proteomes" id="UP000604825">
    <property type="component" value="Unassembled WGS sequence"/>
</dbReference>
<keyword evidence="2" id="KW-0677">Repeat</keyword>
<accession>A0A811MDD0</accession>
<reference evidence="9" key="1">
    <citation type="submission" date="2020-10" db="EMBL/GenBank/DDBJ databases">
        <authorList>
            <person name="Han B."/>
            <person name="Lu T."/>
            <person name="Zhao Q."/>
            <person name="Huang X."/>
            <person name="Zhao Y."/>
        </authorList>
    </citation>
    <scope>NUCLEOTIDE SEQUENCE</scope>
</reference>
<feature type="domain" description="Myb-like" evidence="7">
    <location>
        <begin position="9"/>
        <end position="61"/>
    </location>
</feature>
<evidence type="ECO:0000256" key="3">
    <source>
        <dbReference type="ARBA" id="ARBA00023015"/>
    </source>
</evidence>
<feature type="domain" description="Myb-like" evidence="7">
    <location>
        <begin position="62"/>
        <end position="112"/>
    </location>
</feature>
<dbReference type="FunFam" id="1.10.10.60:FF:000015">
    <property type="entry name" value="Transcription factor RAX3"/>
    <property type="match status" value="1"/>
</dbReference>
<dbReference type="InterPro" id="IPR001005">
    <property type="entry name" value="SANT/Myb"/>
</dbReference>
<dbReference type="PROSITE" id="PS51294">
    <property type="entry name" value="HTH_MYB"/>
    <property type="match status" value="2"/>
</dbReference>
<dbReference type="EMBL" id="CAJGYO010000001">
    <property type="protein sequence ID" value="CAD6203246.1"/>
    <property type="molecule type" value="Genomic_DNA"/>
</dbReference>
<evidence type="ECO:0000256" key="4">
    <source>
        <dbReference type="ARBA" id="ARBA00023125"/>
    </source>
</evidence>
<evidence type="ECO:0000256" key="2">
    <source>
        <dbReference type="ARBA" id="ARBA00022737"/>
    </source>
</evidence>
<sequence length="339" mass="35428">MGRPPCCDKANVKKGPWTPEEDAKLLAYTSTHGTGNWTNVPQRAGLKRCGKSCRLRYTNYLRPNLKHENFTQEEEDLIVTLHAMLGSRWSLIANQLPGRTDNDVKNYWNTKLSKKLRQRGIDPITHRPIADLMHSIGALAIRPPQPLALSPNGGSTAYLPAPAALPLVHDVAYHAAGMLPPMTPAQQQQQVVIARVDADAPASPTTEHGQGQELKWSDFLADDAAAAAAAAEAQQQQQVVLGQYHHEAAAAAGAGSGVAVHGAGSSSAAATGGDDGGIVGVGGGGGGDGAAAFIDAILDCDKETGVDQFIAELLADPAYYAGSSSSSEMGWGIGLLNAD</sequence>
<dbReference type="GO" id="GO:0005634">
    <property type="term" value="C:nucleus"/>
    <property type="evidence" value="ECO:0007669"/>
    <property type="project" value="UniProtKB-SubCell"/>
</dbReference>
<dbReference type="Gene3D" id="1.10.10.60">
    <property type="entry name" value="Homeodomain-like"/>
    <property type="match status" value="2"/>
</dbReference>
<dbReference type="GO" id="GO:0000976">
    <property type="term" value="F:transcription cis-regulatory region binding"/>
    <property type="evidence" value="ECO:0007669"/>
    <property type="project" value="UniProtKB-ARBA"/>
</dbReference>